<proteinExistence type="predicted"/>
<evidence type="ECO:0000313" key="2">
    <source>
        <dbReference type="Proteomes" id="UP000828171"/>
    </source>
</evidence>
<evidence type="ECO:0000313" key="1">
    <source>
        <dbReference type="EMBL" id="QZE50455.1"/>
    </source>
</evidence>
<accession>A0AAE7XIC5</accession>
<reference evidence="1" key="1">
    <citation type="submission" date="2021-06" db="EMBL/GenBank/DDBJ databases">
        <title>PemIK (PemK/PemI) type II TA system from Klebsiella pneumoniae clinical strains inhibits lytic phage.</title>
        <authorList>
            <person name="Bleriot I.I."/>
            <person name="Blasco L.L."/>
            <person name="Pacios O.O."/>
            <person name="Fernandez-Garcia L.L."/>
            <person name="Ambroa A.A."/>
            <person name="Lopez M.M."/>
            <person name="Gonzalez-Bardanca M.M."/>
            <person name="Fernandez Cuenca F.F."/>
            <person name="Oteo J.J."/>
            <person name="Pascual A.A."/>
            <person name="Martinez-Martinez L.L."/>
            <person name="Domingo-Calap P.P."/>
            <person name="Wood T.K.T.K."/>
            <person name="Tomas M.M."/>
        </authorList>
    </citation>
    <scope>NUCLEOTIDE SEQUENCE</scope>
</reference>
<dbReference type="Proteomes" id="UP000828171">
    <property type="component" value="Segment"/>
</dbReference>
<name>A0AAE7XIC5_9CAUD</name>
<organism evidence="1 2">
    <name type="scientific">Klebsiella phage vB_KpnS-VAC2</name>
    <dbReference type="NCBI Taxonomy" id="2864369"/>
    <lineage>
        <taxon>Viruses</taxon>
        <taxon>Duplodnaviria</taxon>
        <taxon>Heunggongvirae</taxon>
        <taxon>Uroviricota</taxon>
        <taxon>Caudoviricetes</taxon>
        <taxon>Drexlerviridae</taxon>
        <taxon>Webervirus</taxon>
        <taxon>Webervirus VAC2</taxon>
    </lineage>
</organism>
<protein>
    <submittedName>
        <fullName evidence="1">Uncharacterized protein</fullName>
    </submittedName>
</protein>
<keyword evidence="2" id="KW-1185">Reference proteome</keyword>
<sequence length="111" mass="12564">MIRTRKVLPNNIYARLGHHAVQLVHVDENKNVAVLWFSQHESGVGIDIARFGRFAGEPASHSHWVDGAYRWVLVSHAPSFDATSLSDDDAWKMVTDLFGYDACMKVVKNVW</sequence>
<dbReference type="EMBL" id="MZ428221">
    <property type="protein sequence ID" value="QZE50455.1"/>
    <property type="molecule type" value="Genomic_DNA"/>
</dbReference>